<dbReference type="EMBL" id="JAJEQF010000014">
    <property type="protein sequence ID" value="MCC2167499.1"/>
    <property type="molecule type" value="Genomic_DNA"/>
</dbReference>
<sequence length="100" mass="11078">MSCLDMQEAPGRQAVGSVQAGRPEAGQAVCVQQPGESPLQRLEMLSARQQEEQKAIMEVSLQKTGKTLPFFLSYEEEKQGVTKREAVSPAVYMRAVFVLY</sequence>
<evidence type="ECO:0000313" key="3">
    <source>
        <dbReference type="Proteomes" id="UP001199355"/>
    </source>
</evidence>
<comment type="caution">
    <text evidence="2">The sequence shown here is derived from an EMBL/GenBank/DDBJ whole genome shotgun (WGS) entry which is preliminary data.</text>
</comment>
<name>A0AAE3AX38_9FIRM</name>
<reference evidence="2 3" key="1">
    <citation type="submission" date="2021-10" db="EMBL/GenBank/DDBJ databases">
        <title>Anaerobic single-cell dispensing facilitates the cultivation of human gut bacteria.</title>
        <authorList>
            <person name="Afrizal A."/>
        </authorList>
    </citation>
    <scope>NUCLEOTIDE SEQUENCE [LARGE SCALE GENOMIC DNA]</scope>
    <source>
        <strain evidence="2 3">CLA-AA-H244</strain>
    </source>
</reference>
<feature type="region of interest" description="Disordered" evidence="1">
    <location>
        <begin position="1"/>
        <end position="21"/>
    </location>
</feature>
<protein>
    <submittedName>
        <fullName evidence="2">Uncharacterized protein</fullName>
    </submittedName>
</protein>
<evidence type="ECO:0000313" key="2">
    <source>
        <dbReference type="EMBL" id="MCC2167499.1"/>
    </source>
</evidence>
<dbReference type="Proteomes" id="UP001199355">
    <property type="component" value="Unassembled WGS sequence"/>
</dbReference>
<gene>
    <name evidence="2" type="ORF">LKD45_07275</name>
</gene>
<proteinExistence type="predicted"/>
<organism evidence="2 3">
    <name type="scientific">Gallintestinimicrobium propionicum</name>
    <dbReference type="NCBI Taxonomy" id="2981770"/>
    <lineage>
        <taxon>Bacteria</taxon>
        <taxon>Bacillati</taxon>
        <taxon>Bacillota</taxon>
        <taxon>Clostridia</taxon>
        <taxon>Lachnospirales</taxon>
        <taxon>Lachnospiraceae</taxon>
        <taxon>Gallintestinimicrobium</taxon>
    </lineage>
</organism>
<keyword evidence="3" id="KW-1185">Reference proteome</keyword>
<evidence type="ECO:0000256" key="1">
    <source>
        <dbReference type="SAM" id="MobiDB-lite"/>
    </source>
</evidence>
<dbReference type="AlphaFoldDB" id="A0AAE3AX38"/>
<accession>A0AAE3AX38</accession>
<dbReference type="RefSeq" id="WP_308728146.1">
    <property type="nucleotide sequence ID" value="NZ_JAJEQF010000014.1"/>
</dbReference>